<accession>A0A514CZT1</accession>
<name>A0A514CZT1_9VIRU</name>
<gene>
    <name evidence="1" type="ORF">H4BulkLitter22706_000004</name>
</gene>
<proteinExistence type="predicted"/>
<dbReference type="EMBL" id="MN032990">
    <property type="protein sequence ID" value="QDH86870.1"/>
    <property type="molecule type" value="Genomic_RNA"/>
</dbReference>
<reference evidence="1" key="1">
    <citation type="submission" date="2019-05" db="EMBL/GenBank/DDBJ databases">
        <title>Metatranscriptomic reconstruction reveals RNA viruses with the potential to shape carbon cycling in soil.</title>
        <authorList>
            <person name="Starr E.P."/>
            <person name="Nuccio E."/>
            <person name="Pett-Ridge J."/>
            <person name="Banfield J.F."/>
            <person name="Firestone M.K."/>
        </authorList>
    </citation>
    <scope>NUCLEOTIDE SEQUENCE</scope>
    <source>
        <strain evidence="1">H4_Bulk_Litter_22_scaffold_706</strain>
    </source>
</reference>
<sequence length="446" mass="49739">MDDFLSNRTPTTRTRKIPDLFDLQSNSSLTTWDTGKFDPNHTAIPGSKVTRKGGFVRAPSPNRPSGLQTTVSYTHDEWNAHRFSRGGLPGDVGGKFFSQRSYVMAVNPSAQKLSGWTLPEFGNPYVSFGEYTGPIYAIDPNSALVPVTRLDDLTQYGSTAIARCKPTNQIADLATFLAELRSDGLPKLFGATLWKERVNLANSVGEEYLNKEFGWDPLLGDVNSILYSLSHAHSVLQQYEHGSGGVTRRRYEFPIERTQTETFYALDPVAIQPYDPMFIDASVPRASVYKITRTWKRRWFSGAFTYHLPSGYQSRNALVKYGTQARSLLGTDLTPEVLWNAAPWTWAVDWFSNAGDVISNLTDWAEDGLVLKYGYIMEHSFITDTYLLDGPPRYKTKGVHVSPVIACLETKRREAATPFGFGLSWSGFSPRQSAIAAALGLTRALR</sequence>
<evidence type="ECO:0000313" key="1">
    <source>
        <dbReference type="EMBL" id="QDH86870.1"/>
    </source>
</evidence>
<protein>
    <submittedName>
        <fullName evidence="1">Uncharacterized protein</fullName>
    </submittedName>
</protein>
<organism evidence="1">
    <name type="scientific">Leviviridae sp</name>
    <dbReference type="NCBI Taxonomy" id="2027243"/>
    <lineage>
        <taxon>Viruses</taxon>
        <taxon>Riboviria</taxon>
        <taxon>Orthornavirae</taxon>
        <taxon>Lenarviricota</taxon>
        <taxon>Leviviricetes</taxon>
        <taxon>Norzivirales</taxon>
        <taxon>Fiersviridae</taxon>
    </lineage>
</organism>